<evidence type="ECO:0000256" key="5">
    <source>
        <dbReference type="ARBA" id="ARBA00022723"/>
    </source>
</evidence>
<keyword evidence="10" id="KW-0744">Spermatogenesis</keyword>
<dbReference type="GO" id="GO:0030154">
    <property type="term" value="P:cell differentiation"/>
    <property type="evidence" value="ECO:0007669"/>
    <property type="project" value="UniProtKB-KW"/>
</dbReference>
<dbReference type="Pfam" id="PF00567">
    <property type="entry name" value="TUDOR"/>
    <property type="match status" value="2"/>
</dbReference>
<evidence type="ECO:0000256" key="14">
    <source>
        <dbReference type="ARBA" id="ARBA00072636"/>
    </source>
</evidence>
<evidence type="ECO:0000256" key="9">
    <source>
        <dbReference type="ARBA" id="ARBA00022833"/>
    </source>
</evidence>
<evidence type="ECO:0000256" key="13">
    <source>
        <dbReference type="ARBA" id="ARBA00062119"/>
    </source>
</evidence>
<feature type="domain" description="Tudor" evidence="15">
    <location>
        <begin position="269"/>
        <end position="329"/>
    </location>
</feature>
<dbReference type="Gene3D" id="2.30.30.140">
    <property type="match status" value="1"/>
</dbReference>
<comment type="function">
    <text evidence="12">Seems to be involved in regulation of transcriptional activity of MYC. In vitro, inhibits DNA-binding activity of Mad-MAX heterodimers. Can recruit Mad transcriptional repressors (MXD1, MXD3, MXD4 and MXI1) to the cytoplasm. May be involved in spermiogenesis.</text>
</comment>
<dbReference type="Gene3D" id="2.40.50.90">
    <property type="match status" value="1"/>
</dbReference>
<dbReference type="Proteomes" id="UP000653271">
    <property type="component" value="Unassembled WGS sequence"/>
</dbReference>
<evidence type="ECO:0000256" key="2">
    <source>
        <dbReference type="ARBA" id="ARBA00004496"/>
    </source>
</evidence>
<sequence length="413" mass="46932">NNLQTVSDCSELFFFFNSPEIELNKLMTEIQRNFKYFDLPESYCWKNGAACLVRGSDNRWHRGKVVKLGGSAVEVQYVDSGCIEKVLPCKMYPTTLYTDIPLFCIPCQLYKTAPIGNAWKLEAIWFLRGLLTGQEVGIRVQELPDNPWGKLSVSLYFGEISLASFMAYGNYCMVEDPQDILQLTRLEGHDLVWLSYVLPPLPFPGHYFPVKVTHLVSPNEVYVSLDPCKHLRMLTAAEGEAGSGAQWESLDEALAWCNKNVESIPLITHFQAEMPCLAEYHDGLWYRAKFISVEKSDPVKVLVQFVDYGTYSVVSASRLHQMPYEVLKYPVEVVQVVLAGFKPALNDKNVKRLPYAPQWSEEALWAMIDCVEGKQLSAFILALSPKIIIYLYDDEKNPVHMKLIEMGLADLDE</sequence>
<feature type="non-terminal residue" evidence="16">
    <location>
        <position position="413"/>
    </location>
</feature>
<reference evidence="16" key="1">
    <citation type="submission" date="2019-09" db="EMBL/GenBank/DDBJ databases">
        <title>Bird 10,000 Genomes (B10K) Project - Family phase.</title>
        <authorList>
            <person name="Zhang G."/>
        </authorList>
    </citation>
    <scope>NUCLEOTIDE SEQUENCE</scope>
    <source>
        <strain evidence="16">B10K-DU-008-47</strain>
        <tissue evidence="16">Mixed tissue sample</tissue>
    </source>
</reference>
<evidence type="ECO:0000259" key="15">
    <source>
        <dbReference type="PROSITE" id="PS50304"/>
    </source>
</evidence>
<dbReference type="GO" id="GO:0005737">
    <property type="term" value="C:cytoplasm"/>
    <property type="evidence" value="ECO:0007669"/>
    <property type="project" value="UniProtKB-SubCell"/>
</dbReference>
<feature type="domain" description="Tudor" evidence="15">
    <location>
        <begin position="44"/>
        <end position="101"/>
    </location>
</feature>
<comment type="subunit">
    <text evidence="13">Interacts with MXD1, MXD3, MXD4, MXI1 and PIWIL1. Self-associates.</text>
</comment>
<dbReference type="PANTHER" id="PTHR16442:SF1">
    <property type="entry name" value="RING FINGER PROTEIN 17"/>
    <property type="match status" value="1"/>
</dbReference>
<dbReference type="OrthoDB" id="5800423at2759"/>
<keyword evidence="11" id="KW-0539">Nucleus</keyword>
<keyword evidence="17" id="KW-1185">Reference proteome</keyword>
<evidence type="ECO:0000313" key="16">
    <source>
        <dbReference type="EMBL" id="NWH70221.1"/>
    </source>
</evidence>
<dbReference type="SUPFAM" id="SSF63748">
    <property type="entry name" value="Tudor/PWWP/MBT"/>
    <property type="match status" value="2"/>
</dbReference>
<comment type="caution">
    <text evidence="16">The sequence shown here is derived from an EMBL/GenBank/DDBJ whole genome shotgun (WGS) entry which is preliminary data.</text>
</comment>
<dbReference type="AlphaFoldDB" id="A0A850WQD9"/>
<dbReference type="FunFam" id="2.30.30.140:FF:000114">
    <property type="entry name" value="RING finger protein 17"/>
    <property type="match status" value="1"/>
</dbReference>
<evidence type="ECO:0000256" key="10">
    <source>
        <dbReference type="ARBA" id="ARBA00022871"/>
    </source>
</evidence>
<evidence type="ECO:0000256" key="3">
    <source>
        <dbReference type="ARBA" id="ARBA00022473"/>
    </source>
</evidence>
<evidence type="ECO:0000256" key="11">
    <source>
        <dbReference type="ARBA" id="ARBA00023242"/>
    </source>
</evidence>
<protein>
    <recommendedName>
        <fullName evidence="14">RING finger protein 17</fullName>
    </recommendedName>
</protein>
<evidence type="ECO:0000256" key="7">
    <source>
        <dbReference type="ARBA" id="ARBA00022771"/>
    </source>
</evidence>
<dbReference type="SMART" id="SM00333">
    <property type="entry name" value="TUDOR"/>
    <property type="match status" value="2"/>
</dbReference>
<evidence type="ECO:0000256" key="8">
    <source>
        <dbReference type="ARBA" id="ARBA00022782"/>
    </source>
</evidence>
<keyword evidence="8" id="KW-0221">Differentiation</keyword>
<organism evidence="16 17">
    <name type="scientific">Piaya cayana</name>
    <name type="common">Common squirrel cuckoo</name>
    <dbReference type="NCBI Taxonomy" id="33601"/>
    <lineage>
        <taxon>Eukaryota</taxon>
        <taxon>Metazoa</taxon>
        <taxon>Chordata</taxon>
        <taxon>Craniata</taxon>
        <taxon>Vertebrata</taxon>
        <taxon>Euteleostomi</taxon>
        <taxon>Archelosauria</taxon>
        <taxon>Archosauria</taxon>
        <taxon>Dinosauria</taxon>
        <taxon>Saurischia</taxon>
        <taxon>Theropoda</taxon>
        <taxon>Coelurosauria</taxon>
        <taxon>Aves</taxon>
        <taxon>Neognathae</taxon>
        <taxon>Neoaves</taxon>
        <taxon>Otidimorphae</taxon>
        <taxon>Cuculiformes</taxon>
        <taxon>Coccyzidae</taxon>
        <taxon>Piaya</taxon>
    </lineage>
</organism>
<accession>A0A850WQD9</accession>
<feature type="non-terminal residue" evidence="16">
    <location>
        <position position="1"/>
    </location>
</feature>
<evidence type="ECO:0000256" key="1">
    <source>
        <dbReference type="ARBA" id="ARBA00004123"/>
    </source>
</evidence>
<keyword evidence="6" id="KW-0677">Repeat</keyword>
<dbReference type="EMBL" id="WAAB01001967">
    <property type="protein sequence ID" value="NWH70221.1"/>
    <property type="molecule type" value="Genomic_DNA"/>
</dbReference>
<evidence type="ECO:0000256" key="4">
    <source>
        <dbReference type="ARBA" id="ARBA00022490"/>
    </source>
</evidence>
<dbReference type="GO" id="GO:0005634">
    <property type="term" value="C:nucleus"/>
    <property type="evidence" value="ECO:0007669"/>
    <property type="project" value="UniProtKB-SubCell"/>
</dbReference>
<evidence type="ECO:0000313" key="17">
    <source>
        <dbReference type="Proteomes" id="UP000653271"/>
    </source>
</evidence>
<dbReference type="PANTHER" id="PTHR16442">
    <property type="entry name" value="RING FINGER PROTEIN 17"/>
    <property type="match status" value="1"/>
</dbReference>
<evidence type="ECO:0000256" key="6">
    <source>
        <dbReference type="ARBA" id="ARBA00022737"/>
    </source>
</evidence>
<dbReference type="InterPro" id="IPR002999">
    <property type="entry name" value="Tudor"/>
</dbReference>
<keyword evidence="7" id="KW-0863">Zinc-finger</keyword>
<evidence type="ECO:0000256" key="12">
    <source>
        <dbReference type="ARBA" id="ARBA00057086"/>
    </source>
</evidence>
<keyword evidence="9" id="KW-0862">Zinc</keyword>
<comment type="subcellular location">
    <subcellularLocation>
        <location evidence="2">Cytoplasm</location>
    </subcellularLocation>
    <subcellularLocation>
        <location evidence="1">Nucleus</location>
    </subcellularLocation>
</comment>
<dbReference type="GO" id="GO:0008270">
    <property type="term" value="F:zinc ion binding"/>
    <property type="evidence" value="ECO:0007669"/>
    <property type="project" value="UniProtKB-KW"/>
</dbReference>
<proteinExistence type="predicted"/>
<keyword evidence="5" id="KW-0479">Metal-binding</keyword>
<dbReference type="GO" id="GO:0007283">
    <property type="term" value="P:spermatogenesis"/>
    <property type="evidence" value="ECO:0007669"/>
    <property type="project" value="UniProtKB-KW"/>
</dbReference>
<keyword evidence="4" id="KW-0963">Cytoplasm</keyword>
<keyword evidence="3" id="KW-0217">Developmental protein</keyword>
<gene>
    <name evidence="16" type="primary">Rnf17</name>
    <name evidence="16" type="ORF">PIACAY_R12404</name>
</gene>
<name>A0A850WQD9_PIACA</name>
<dbReference type="PROSITE" id="PS50304">
    <property type="entry name" value="TUDOR"/>
    <property type="match status" value="2"/>
</dbReference>
<dbReference type="InterPro" id="IPR035437">
    <property type="entry name" value="SNase_OB-fold_sf"/>
</dbReference>